<comment type="caution">
    <text evidence="2">The sequence shown here is derived from an EMBL/GenBank/DDBJ whole genome shotgun (WGS) entry which is preliminary data.</text>
</comment>
<dbReference type="Proteomes" id="UP000646365">
    <property type="component" value="Unassembled WGS sequence"/>
</dbReference>
<dbReference type="PANTHER" id="PTHR40279">
    <property type="entry name" value="PQQC-LIKE PROTEIN"/>
    <property type="match status" value="1"/>
</dbReference>
<dbReference type="Gene3D" id="1.20.910.10">
    <property type="entry name" value="Heme oxygenase-like"/>
    <property type="match status" value="1"/>
</dbReference>
<dbReference type="InterPro" id="IPR039068">
    <property type="entry name" value="PqqC-like"/>
</dbReference>
<evidence type="ECO:0000313" key="2">
    <source>
        <dbReference type="EMBL" id="GGF29432.1"/>
    </source>
</evidence>
<sequence length="225" mass="25493">MDREAFLTALGQNPLRQSVLRHPFFDHVANEPLNRTQVAVFLGQYWYPISYFPEFLARAVAVLPTTELKTQISKILYQELGEGEIERAHENLYRDTMVDAGFAEADVIAAPMTEATRRLMDGYRRSSARFQSALGFVYGTEIIDMRIVSGLGAAVTAASGKEQLPWVDIHVEQEPEHVRKARHAVRLDFSADDMAEIVANAEEMWRLWDGFFTGLLQTWTAQRAA</sequence>
<dbReference type="PANTHER" id="PTHR40279:SF3">
    <property type="entry name" value="4-AMINOBENZOATE SYNTHASE"/>
    <property type="match status" value="1"/>
</dbReference>
<protein>
    <recommendedName>
        <fullName evidence="4">Iron-containing redox enzyme family protein</fullName>
    </recommendedName>
</protein>
<dbReference type="GO" id="GO:0016491">
    <property type="term" value="F:oxidoreductase activity"/>
    <property type="evidence" value="ECO:0007669"/>
    <property type="project" value="UniProtKB-KW"/>
</dbReference>
<proteinExistence type="predicted"/>
<evidence type="ECO:0008006" key="4">
    <source>
        <dbReference type="Google" id="ProtNLM"/>
    </source>
</evidence>
<dbReference type="InterPro" id="IPR016084">
    <property type="entry name" value="Haem_Oase-like_multi-hlx"/>
</dbReference>
<dbReference type="AlphaFoldDB" id="A0A8J2YWG0"/>
<organism evidence="2 3">
    <name type="scientific">Aliidongia dinghuensis</name>
    <dbReference type="NCBI Taxonomy" id="1867774"/>
    <lineage>
        <taxon>Bacteria</taxon>
        <taxon>Pseudomonadati</taxon>
        <taxon>Pseudomonadota</taxon>
        <taxon>Alphaproteobacteria</taxon>
        <taxon>Rhodospirillales</taxon>
        <taxon>Dongiaceae</taxon>
        <taxon>Aliidongia</taxon>
    </lineage>
</organism>
<dbReference type="SMART" id="SM01236">
    <property type="entry name" value="Haem_oxygenase_2"/>
    <property type="match status" value="1"/>
</dbReference>
<evidence type="ECO:0000256" key="1">
    <source>
        <dbReference type="ARBA" id="ARBA00023002"/>
    </source>
</evidence>
<evidence type="ECO:0000313" key="3">
    <source>
        <dbReference type="Proteomes" id="UP000646365"/>
    </source>
</evidence>
<reference evidence="2" key="1">
    <citation type="journal article" date="2014" name="Int. J. Syst. Evol. Microbiol.">
        <title>Complete genome sequence of Corynebacterium casei LMG S-19264T (=DSM 44701T), isolated from a smear-ripened cheese.</title>
        <authorList>
            <consortium name="US DOE Joint Genome Institute (JGI-PGF)"/>
            <person name="Walter F."/>
            <person name="Albersmeier A."/>
            <person name="Kalinowski J."/>
            <person name="Ruckert C."/>
        </authorList>
    </citation>
    <scope>NUCLEOTIDE SEQUENCE</scope>
    <source>
        <strain evidence="2">CGMCC 1.15725</strain>
    </source>
</reference>
<name>A0A8J2YWG0_9PROT</name>
<dbReference type="EMBL" id="BMJQ01000010">
    <property type="protein sequence ID" value="GGF29432.1"/>
    <property type="molecule type" value="Genomic_DNA"/>
</dbReference>
<dbReference type="Pfam" id="PF14518">
    <property type="entry name" value="Haem_oxygenas_2"/>
    <property type="match status" value="1"/>
</dbReference>
<keyword evidence="1" id="KW-0560">Oxidoreductase</keyword>
<keyword evidence="3" id="KW-1185">Reference proteome</keyword>
<accession>A0A8J2YWG0</accession>
<dbReference type="RefSeq" id="WP_189048884.1">
    <property type="nucleotide sequence ID" value="NZ_BMJQ01000010.1"/>
</dbReference>
<gene>
    <name evidence="2" type="ORF">GCM10011611_39350</name>
</gene>
<dbReference type="SUPFAM" id="SSF48613">
    <property type="entry name" value="Heme oxygenase-like"/>
    <property type="match status" value="1"/>
</dbReference>
<reference evidence="2" key="2">
    <citation type="submission" date="2020-09" db="EMBL/GenBank/DDBJ databases">
        <authorList>
            <person name="Sun Q."/>
            <person name="Zhou Y."/>
        </authorList>
    </citation>
    <scope>NUCLEOTIDE SEQUENCE</scope>
    <source>
        <strain evidence="2">CGMCC 1.15725</strain>
    </source>
</reference>